<evidence type="ECO:0000313" key="3">
    <source>
        <dbReference type="EMBL" id="KRM26878.1"/>
    </source>
</evidence>
<dbReference type="PATRIC" id="fig|1423782.4.peg.208"/>
<dbReference type="STRING" id="1423782.FD32_GL000206"/>
<evidence type="ECO:0000256" key="1">
    <source>
        <dbReference type="SAM" id="MobiDB-lite"/>
    </source>
</evidence>
<dbReference type="EMBL" id="AZGM01000071">
    <property type="protein sequence ID" value="KRM26878.1"/>
    <property type="molecule type" value="Genomic_DNA"/>
</dbReference>
<evidence type="ECO:0000313" key="4">
    <source>
        <dbReference type="Proteomes" id="UP000051412"/>
    </source>
</evidence>
<feature type="region of interest" description="Disordered" evidence="1">
    <location>
        <begin position="49"/>
        <end position="81"/>
    </location>
</feature>
<organism evidence="3 4">
    <name type="scientific">Limosilactobacillus panis DSM 6035</name>
    <dbReference type="NCBI Taxonomy" id="1423782"/>
    <lineage>
        <taxon>Bacteria</taxon>
        <taxon>Bacillati</taxon>
        <taxon>Bacillota</taxon>
        <taxon>Bacilli</taxon>
        <taxon>Lactobacillales</taxon>
        <taxon>Lactobacillaceae</taxon>
        <taxon>Limosilactobacillus</taxon>
    </lineage>
</organism>
<dbReference type="AlphaFoldDB" id="A0A0R1X9T5"/>
<dbReference type="Pfam" id="PF15983">
    <property type="entry name" value="DUF4767"/>
    <property type="match status" value="1"/>
</dbReference>
<proteinExistence type="predicted"/>
<name>A0A0R1X9T5_9LACO</name>
<gene>
    <name evidence="3" type="ORF">FD32_GL000206</name>
</gene>
<sequence>MQNNGIYNLMKKKKLLLFWGRKMKKHRLTHTLAVVLVAGLILSGCTNSSSAKHNEADSSSTSSSATVNNNQSSTPWNSSKDQKLAQFMDDWVPTMNRQYEKYSGHGNIRTKSGMEYPSEFGQTTVNGTNDSIGWAPSGKGPYAYNVVAIYNYDRPGNAATNITYAFAFHDGEPVAPVDQSTNGTPDWTPTKNTDVSGNFAKIAAGGSSSF</sequence>
<reference evidence="3 4" key="1">
    <citation type="journal article" date="2015" name="Genome Announc.">
        <title>Expanding the biotechnology potential of lactobacilli through comparative genomics of 213 strains and associated genera.</title>
        <authorList>
            <person name="Sun Z."/>
            <person name="Harris H.M."/>
            <person name="McCann A."/>
            <person name="Guo C."/>
            <person name="Argimon S."/>
            <person name="Zhang W."/>
            <person name="Yang X."/>
            <person name="Jeffery I.B."/>
            <person name="Cooney J.C."/>
            <person name="Kagawa T.F."/>
            <person name="Liu W."/>
            <person name="Song Y."/>
            <person name="Salvetti E."/>
            <person name="Wrobel A."/>
            <person name="Rasinkangas P."/>
            <person name="Parkhill J."/>
            <person name="Rea M.C."/>
            <person name="O'Sullivan O."/>
            <person name="Ritari J."/>
            <person name="Douillard F.P."/>
            <person name="Paul Ross R."/>
            <person name="Yang R."/>
            <person name="Briner A.E."/>
            <person name="Felis G.E."/>
            <person name="de Vos W.M."/>
            <person name="Barrangou R."/>
            <person name="Klaenhammer T.R."/>
            <person name="Caufield P.W."/>
            <person name="Cui Y."/>
            <person name="Zhang H."/>
            <person name="O'Toole P.W."/>
        </authorList>
    </citation>
    <scope>NUCLEOTIDE SEQUENCE [LARGE SCALE GENOMIC DNA]</scope>
    <source>
        <strain evidence="3 4">DSM 6035</strain>
    </source>
</reference>
<dbReference type="InterPro" id="IPR031927">
    <property type="entry name" value="DUF4767"/>
</dbReference>
<feature type="compositionally biased region" description="Low complexity" evidence="1">
    <location>
        <begin position="58"/>
        <end position="74"/>
    </location>
</feature>
<evidence type="ECO:0000259" key="2">
    <source>
        <dbReference type="Pfam" id="PF15983"/>
    </source>
</evidence>
<accession>A0A0R1X9T5</accession>
<comment type="caution">
    <text evidence="3">The sequence shown here is derived from an EMBL/GenBank/DDBJ whole genome shotgun (WGS) entry which is preliminary data.</text>
</comment>
<protein>
    <recommendedName>
        <fullName evidence="2">DUF4767 domain-containing protein</fullName>
    </recommendedName>
</protein>
<feature type="domain" description="DUF4767" evidence="2">
    <location>
        <begin position="75"/>
        <end position="203"/>
    </location>
</feature>
<dbReference type="Proteomes" id="UP000051412">
    <property type="component" value="Unassembled WGS sequence"/>
</dbReference>
<keyword evidence="4" id="KW-1185">Reference proteome</keyword>